<dbReference type="Proteomes" id="UP000887575">
    <property type="component" value="Unassembled WGS sequence"/>
</dbReference>
<feature type="region of interest" description="Disordered" evidence="1">
    <location>
        <begin position="150"/>
        <end position="192"/>
    </location>
</feature>
<evidence type="ECO:0000256" key="1">
    <source>
        <dbReference type="SAM" id="MobiDB-lite"/>
    </source>
</evidence>
<organism evidence="3 4">
    <name type="scientific">Mesorhabditis belari</name>
    <dbReference type="NCBI Taxonomy" id="2138241"/>
    <lineage>
        <taxon>Eukaryota</taxon>
        <taxon>Metazoa</taxon>
        <taxon>Ecdysozoa</taxon>
        <taxon>Nematoda</taxon>
        <taxon>Chromadorea</taxon>
        <taxon>Rhabditida</taxon>
        <taxon>Rhabditina</taxon>
        <taxon>Rhabditomorpha</taxon>
        <taxon>Rhabditoidea</taxon>
        <taxon>Rhabditidae</taxon>
        <taxon>Mesorhabditinae</taxon>
        <taxon>Mesorhabditis</taxon>
    </lineage>
</organism>
<evidence type="ECO:0000256" key="2">
    <source>
        <dbReference type="SAM" id="SignalP"/>
    </source>
</evidence>
<reference evidence="4" key="1">
    <citation type="submission" date="2024-02" db="UniProtKB">
        <authorList>
            <consortium name="WormBaseParasite"/>
        </authorList>
    </citation>
    <scope>IDENTIFICATION</scope>
</reference>
<name>A0AAF3EZ81_9BILA</name>
<protein>
    <submittedName>
        <fullName evidence="4">Uncharacterized protein</fullName>
    </submittedName>
</protein>
<feature type="compositionally biased region" description="Basic and acidic residues" evidence="1">
    <location>
        <begin position="179"/>
        <end position="192"/>
    </location>
</feature>
<keyword evidence="2" id="KW-0732">Signal</keyword>
<evidence type="ECO:0000313" key="4">
    <source>
        <dbReference type="WBParaSite" id="MBELARI_LOCUS19455"/>
    </source>
</evidence>
<keyword evidence="3" id="KW-1185">Reference proteome</keyword>
<evidence type="ECO:0000313" key="3">
    <source>
        <dbReference type="Proteomes" id="UP000887575"/>
    </source>
</evidence>
<proteinExistence type="predicted"/>
<accession>A0AAF3EZ81</accession>
<feature type="signal peptide" evidence="2">
    <location>
        <begin position="1"/>
        <end position="16"/>
    </location>
</feature>
<sequence length="192" mass="21075">MYLLVFVVVIICGVLGQQQYPPPPPMPLTGGGYPPAPPVYAPGGGYGQGQGSSGESYEYNREYNCKLVVLYGHGKGGHIRSPFVGLHKDRYSRRNDFQRALVLCPERHGKKGILVDNRHKPIRSRRGPDDVNELEVACVDGRWVRVHEGHRGDRYGSDVPPMNCAYVSDRDSSSSSGEDGGKGGPRRESSNH</sequence>
<dbReference type="WBParaSite" id="MBELARI_LOCUS19455">
    <property type="protein sequence ID" value="MBELARI_LOCUS19455"/>
    <property type="gene ID" value="MBELARI_LOCUS19455"/>
</dbReference>
<feature type="chain" id="PRO_5041987344" evidence="2">
    <location>
        <begin position="17"/>
        <end position="192"/>
    </location>
</feature>
<dbReference type="AlphaFoldDB" id="A0AAF3EZ81"/>